<dbReference type="Proteomes" id="UP000271031">
    <property type="component" value="Unassembled WGS sequence"/>
</dbReference>
<gene>
    <name evidence="3" type="ORF">EDM56_20300</name>
</gene>
<sequence length="383" mass="43224">MSNEFETSRIIGGLGIVASELTNCFVQYGARVTLITHHSESELQVKDCGPLQIIHLPDREPFYSAAKKKNQYEPTVVWLRRNQWPLPDVIHIHSVCFANLAHYYRKVHGIPIVYTCHSLVKQEARTAGRGIVSDRQERLCTLADRIVVPSNWLKNVLQTNYPECKRKIDVIENGIRRTAPHDKKQRTSLLFVGRLTRQKGIEELLAAVAMLAKRAPYVKLTIIGRASTAAYQARLITLVKKWKLEPYVKWLGFLPPQQVAKQYAKHGVVIVPSKQESFGLVALEALANGIALASTRSGGLSQFVSSKVAEVIPAVTSRAIAGSVINIWRDGSRTEERIRAGFKRTEMYDWRKIAARYMALFERLPKHPIESTTAVQLEDGRHD</sequence>
<dbReference type="RefSeq" id="WP_122919742.1">
    <property type="nucleotide sequence ID" value="NZ_RHHQ01000017.1"/>
</dbReference>
<feature type="domain" description="Glycosyl transferase family 1" evidence="1">
    <location>
        <begin position="184"/>
        <end position="341"/>
    </location>
</feature>
<dbReference type="Pfam" id="PF13439">
    <property type="entry name" value="Glyco_transf_4"/>
    <property type="match status" value="1"/>
</dbReference>
<evidence type="ECO:0000313" key="4">
    <source>
        <dbReference type="Proteomes" id="UP000271031"/>
    </source>
</evidence>
<evidence type="ECO:0000313" key="3">
    <source>
        <dbReference type="EMBL" id="RNB84459.1"/>
    </source>
</evidence>
<dbReference type="InterPro" id="IPR028098">
    <property type="entry name" value="Glyco_trans_4-like_N"/>
</dbReference>
<evidence type="ECO:0000259" key="1">
    <source>
        <dbReference type="Pfam" id="PF00534"/>
    </source>
</evidence>
<keyword evidence="3" id="KW-0808">Transferase</keyword>
<dbReference type="AlphaFoldDB" id="A0A3M8D9X6"/>
<dbReference type="PANTHER" id="PTHR45947:SF3">
    <property type="entry name" value="SULFOQUINOVOSYL TRANSFERASE SQD2"/>
    <property type="match status" value="1"/>
</dbReference>
<comment type="caution">
    <text evidence="3">The sequence shown here is derived from an EMBL/GenBank/DDBJ whole genome shotgun (WGS) entry which is preliminary data.</text>
</comment>
<proteinExistence type="predicted"/>
<dbReference type="OrthoDB" id="9795068at2"/>
<dbReference type="PANTHER" id="PTHR45947">
    <property type="entry name" value="SULFOQUINOVOSYL TRANSFERASE SQD2"/>
    <property type="match status" value="1"/>
</dbReference>
<name>A0A3M8D9X6_9BACL</name>
<dbReference type="GO" id="GO:0016757">
    <property type="term" value="F:glycosyltransferase activity"/>
    <property type="evidence" value="ECO:0007669"/>
    <property type="project" value="InterPro"/>
</dbReference>
<reference evidence="3 4" key="1">
    <citation type="submission" date="2018-10" db="EMBL/GenBank/DDBJ databases">
        <title>Phylogenomics of Brevibacillus.</title>
        <authorList>
            <person name="Dunlap C."/>
        </authorList>
    </citation>
    <scope>NUCLEOTIDE SEQUENCE [LARGE SCALE GENOMIC DNA]</scope>
    <source>
        <strain evidence="3 4">JCM 15716</strain>
    </source>
</reference>
<dbReference type="InterPro" id="IPR001296">
    <property type="entry name" value="Glyco_trans_1"/>
</dbReference>
<dbReference type="EMBL" id="RHHQ01000017">
    <property type="protein sequence ID" value="RNB84459.1"/>
    <property type="molecule type" value="Genomic_DNA"/>
</dbReference>
<dbReference type="SUPFAM" id="SSF53756">
    <property type="entry name" value="UDP-Glycosyltransferase/glycogen phosphorylase"/>
    <property type="match status" value="1"/>
</dbReference>
<feature type="domain" description="Glycosyltransferase subfamily 4-like N-terminal" evidence="2">
    <location>
        <begin position="11"/>
        <end position="175"/>
    </location>
</feature>
<keyword evidence="4" id="KW-1185">Reference proteome</keyword>
<dbReference type="InterPro" id="IPR050194">
    <property type="entry name" value="Glycosyltransferase_grp1"/>
</dbReference>
<organism evidence="3 4">
    <name type="scientific">Brevibacillus fluminis</name>
    <dbReference type="NCBI Taxonomy" id="511487"/>
    <lineage>
        <taxon>Bacteria</taxon>
        <taxon>Bacillati</taxon>
        <taxon>Bacillota</taxon>
        <taxon>Bacilli</taxon>
        <taxon>Bacillales</taxon>
        <taxon>Paenibacillaceae</taxon>
        <taxon>Brevibacillus</taxon>
    </lineage>
</organism>
<dbReference type="Pfam" id="PF00534">
    <property type="entry name" value="Glycos_transf_1"/>
    <property type="match status" value="1"/>
</dbReference>
<dbReference type="CDD" id="cd03801">
    <property type="entry name" value="GT4_PimA-like"/>
    <property type="match status" value="1"/>
</dbReference>
<evidence type="ECO:0000259" key="2">
    <source>
        <dbReference type="Pfam" id="PF13439"/>
    </source>
</evidence>
<accession>A0A3M8D9X6</accession>
<protein>
    <submittedName>
        <fullName evidence="3">Glycosyltransferase family 1 protein</fullName>
    </submittedName>
</protein>
<dbReference type="Gene3D" id="3.40.50.2000">
    <property type="entry name" value="Glycogen Phosphorylase B"/>
    <property type="match status" value="2"/>
</dbReference>